<dbReference type="InterPro" id="IPR051199">
    <property type="entry name" value="LPS_LOS_Heptosyltrfase"/>
</dbReference>
<dbReference type="Proteomes" id="UP000216035">
    <property type="component" value="Unassembled WGS sequence"/>
</dbReference>
<dbReference type="Pfam" id="PF01075">
    <property type="entry name" value="Glyco_transf_9"/>
    <property type="match status" value="1"/>
</dbReference>
<dbReference type="EMBL" id="NOXX01000221">
    <property type="protein sequence ID" value="OYQ40600.1"/>
    <property type="molecule type" value="Genomic_DNA"/>
</dbReference>
<organism evidence="3 4">
    <name type="scientific">Flavobacterium aurantiibacter</name>
    <dbReference type="NCBI Taxonomy" id="2023067"/>
    <lineage>
        <taxon>Bacteria</taxon>
        <taxon>Pseudomonadati</taxon>
        <taxon>Bacteroidota</taxon>
        <taxon>Flavobacteriia</taxon>
        <taxon>Flavobacteriales</taxon>
        <taxon>Flavobacteriaceae</taxon>
        <taxon>Flavobacterium</taxon>
    </lineage>
</organism>
<reference evidence="3 4" key="1">
    <citation type="submission" date="2017-07" db="EMBL/GenBank/DDBJ databases">
        <title>Flavobacterium cyanobacteriorum sp. nov., isolated from cyanobacterial aggregates in a eutrophic lake.</title>
        <authorList>
            <person name="Cai H."/>
        </authorList>
    </citation>
    <scope>NUCLEOTIDE SEQUENCE [LARGE SCALE GENOMIC DNA]</scope>
    <source>
        <strain evidence="3 4">TH167</strain>
    </source>
</reference>
<accession>A0A255ZJ00</accession>
<dbReference type="SUPFAM" id="SSF53756">
    <property type="entry name" value="UDP-Glycosyltransferase/glycogen phosphorylase"/>
    <property type="match status" value="1"/>
</dbReference>
<dbReference type="GO" id="GO:0005829">
    <property type="term" value="C:cytosol"/>
    <property type="evidence" value="ECO:0007669"/>
    <property type="project" value="TreeGrafter"/>
</dbReference>
<dbReference type="PANTHER" id="PTHR30160">
    <property type="entry name" value="TETRAACYLDISACCHARIDE 4'-KINASE-RELATED"/>
    <property type="match status" value="1"/>
</dbReference>
<dbReference type="Gene3D" id="3.40.50.2000">
    <property type="entry name" value="Glycogen Phosphorylase B"/>
    <property type="match status" value="2"/>
</dbReference>
<evidence type="ECO:0000256" key="2">
    <source>
        <dbReference type="ARBA" id="ARBA00022679"/>
    </source>
</evidence>
<evidence type="ECO:0008006" key="5">
    <source>
        <dbReference type="Google" id="ProtNLM"/>
    </source>
</evidence>
<dbReference type="RefSeq" id="WP_094487303.1">
    <property type="nucleotide sequence ID" value="NZ_NOXX01000221.1"/>
</dbReference>
<protein>
    <recommendedName>
        <fullName evidence="5">ADP-heptose--LPS heptosyltransferase</fullName>
    </recommendedName>
</protein>
<evidence type="ECO:0000256" key="1">
    <source>
        <dbReference type="ARBA" id="ARBA00022676"/>
    </source>
</evidence>
<gene>
    <name evidence="3" type="ORF">CHX27_13575</name>
</gene>
<keyword evidence="1" id="KW-0328">Glycosyltransferase</keyword>
<evidence type="ECO:0000313" key="4">
    <source>
        <dbReference type="Proteomes" id="UP000216035"/>
    </source>
</evidence>
<keyword evidence="2" id="KW-0808">Transferase</keyword>
<comment type="caution">
    <text evidence="3">The sequence shown here is derived from an EMBL/GenBank/DDBJ whole genome shotgun (WGS) entry which is preliminary data.</text>
</comment>
<dbReference type="PANTHER" id="PTHR30160:SF7">
    <property type="entry name" value="ADP-HEPTOSE--LPS HEPTOSYLTRANSFERASE 2"/>
    <property type="match status" value="1"/>
</dbReference>
<dbReference type="OrthoDB" id="9797795at2"/>
<proteinExistence type="predicted"/>
<sequence>MLLVTPLVQELERDFPNAKIDVFAKGVLVDIVFENYSNFGTSIKLSRKPAKDFLGYLKAWTKIVTSKYDLIINVDPGSKSGTIATKLAKSKYKVFGTAELKAITQFSDYRHMAKYPVYAYWSYFKIPTREISPLQLRLSTAEQEKGLKTYKSLQESNKPLICLFTYATGQKIYDSSWWNTFYEALSNRFSAEYEIIEILPVENISQFNHKLKHFYSKDVREIAAILNHAALFIGADSGMMHLAVSSGVPTLGLFKVTLPEKYTPYGGKSDYINTNDKSVDQMMAQIENTFSN</sequence>
<evidence type="ECO:0000313" key="3">
    <source>
        <dbReference type="EMBL" id="OYQ40600.1"/>
    </source>
</evidence>
<dbReference type="InterPro" id="IPR002201">
    <property type="entry name" value="Glyco_trans_9"/>
</dbReference>
<dbReference type="GO" id="GO:0009244">
    <property type="term" value="P:lipopolysaccharide core region biosynthetic process"/>
    <property type="evidence" value="ECO:0007669"/>
    <property type="project" value="TreeGrafter"/>
</dbReference>
<keyword evidence="4" id="KW-1185">Reference proteome</keyword>
<dbReference type="AlphaFoldDB" id="A0A255ZJ00"/>
<dbReference type="GO" id="GO:0008713">
    <property type="term" value="F:ADP-heptose-lipopolysaccharide heptosyltransferase activity"/>
    <property type="evidence" value="ECO:0007669"/>
    <property type="project" value="TreeGrafter"/>
</dbReference>
<name>A0A255ZJ00_9FLAO</name>